<comment type="caution">
    <text evidence="7">The sequence shown here is derived from an EMBL/GenBank/DDBJ whole genome shotgun (WGS) entry which is preliminary data.</text>
</comment>
<evidence type="ECO:0000256" key="1">
    <source>
        <dbReference type="ARBA" id="ARBA00004365"/>
    </source>
</evidence>
<dbReference type="PANTHER" id="PTHR42792">
    <property type="entry name" value="FLAGELLIN"/>
    <property type="match status" value="1"/>
</dbReference>
<dbReference type="InterPro" id="IPR001492">
    <property type="entry name" value="Flagellin"/>
</dbReference>
<dbReference type="Pfam" id="PF00669">
    <property type="entry name" value="Flagellin_N"/>
    <property type="match status" value="1"/>
</dbReference>
<evidence type="ECO:0000256" key="2">
    <source>
        <dbReference type="ARBA" id="ARBA00004613"/>
    </source>
</evidence>
<sequence>MRITDSQFTTMMTRAMMNSNVEINRVAEQIATGNKINSLSDDPSGSMKLLSLDKTISSAEQYSSNISNVQSKYSEYETYLMSVNDLVLDVHDLLLQANNATVGEESSGGIIAELESLRQQALDTFNKKSDGIYIFSGTDVYSEAIIVDDSTDPVSYSFGGNADHRNTKISEDGSMNSNFTVQETLQGSLDFFTTLDAAIAELKNPTENKNAILGAAIDSADATQKSILNTVTILGANYNSLDRMAVNNADAVLYAETVKTDINALDYAEASVRLTESMNTLQASQSVFAKVMTSSSLFDLM</sequence>
<evidence type="ECO:0000259" key="6">
    <source>
        <dbReference type="Pfam" id="PF00669"/>
    </source>
</evidence>
<keyword evidence="7" id="KW-0966">Cell projection</keyword>
<reference evidence="7 8" key="1">
    <citation type="submission" date="2018-01" db="EMBL/GenBank/DDBJ databases">
        <title>Draft genome sequences of six Vibrio diazotrophicus strains isolated from deep-sea sediments of the Baltic Sea.</title>
        <authorList>
            <person name="Castillo D."/>
            <person name="Vandieken V."/>
            <person name="Chiang O."/>
            <person name="Middelboe M."/>
        </authorList>
    </citation>
    <scope>NUCLEOTIDE SEQUENCE [LARGE SCALE GENOMIC DNA]</scope>
    <source>
        <strain evidence="7 8">60.27F</strain>
    </source>
</reference>
<dbReference type="Proteomes" id="UP000236449">
    <property type="component" value="Unassembled WGS sequence"/>
</dbReference>
<dbReference type="AlphaFoldDB" id="A0A2J8I7C6"/>
<feature type="domain" description="Flagellin N-terminal" evidence="6">
    <location>
        <begin position="10"/>
        <end position="138"/>
    </location>
</feature>
<evidence type="ECO:0000256" key="5">
    <source>
        <dbReference type="ARBA" id="ARBA00023143"/>
    </source>
</evidence>
<dbReference type="EMBL" id="POSK01000002">
    <property type="protein sequence ID" value="PNI06399.1"/>
    <property type="molecule type" value="Genomic_DNA"/>
</dbReference>
<dbReference type="PANTHER" id="PTHR42792:SF1">
    <property type="entry name" value="FLAGELLAR HOOK-ASSOCIATED PROTEIN 3"/>
    <property type="match status" value="1"/>
</dbReference>
<evidence type="ECO:0000256" key="3">
    <source>
        <dbReference type="ARBA" id="ARBA00005709"/>
    </source>
</evidence>
<organism evidence="7 8">
    <name type="scientific">Vibrio diazotrophicus</name>
    <dbReference type="NCBI Taxonomy" id="685"/>
    <lineage>
        <taxon>Bacteria</taxon>
        <taxon>Pseudomonadati</taxon>
        <taxon>Pseudomonadota</taxon>
        <taxon>Gammaproteobacteria</taxon>
        <taxon>Vibrionales</taxon>
        <taxon>Vibrionaceae</taxon>
        <taxon>Vibrio</taxon>
    </lineage>
</organism>
<keyword evidence="7" id="KW-0969">Cilium</keyword>
<evidence type="ECO:0000313" key="7">
    <source>
        <dbReference type="EMBL" id="PNI06399.1"/>
    </source>
</evidence>
<dbReference type="GO" id="GO:0071973">
    <property type="term" value="P:bacterial-type flagellum-dependent cell motility"/>
    <property type="evidence" value="ECO:0007669"/>
    <property type="project" value="InterPro"/>
</dbReference>
<dbReference type="GO" id="GO:0009424">
    <property type="term" value="C:bacterial-type flagellum hook"/>
    <property type="evidence" value="ECO:0007669"/>
    <property type="project" value="InterPro"/>
</dbReference>
<dbReference type="Gene3D" id="1.20.1330.10">
    <property type="entry name" value="f41 fragment of flagellin, N-terminal domain"/>
    <property type="match status" value="1"/>
</dbReference>
<dbReference type="NCBIfam" id="TIGR02550">
    <property type="entry name" value="flagell_flgL"/>
    <property type="match status" value="1"/>
</dbReference>
<gene>
    <name evidence="7" type="primary">flgL</name>
    <name evidence="7" type="ORF">C1N32_05240</name>
</gene>
<dbReference type="GO" id="GO:0005576">
    <property type="term" value="C:extracellular region"/>
    <property type="evidence" value="ECO:0007669"/>
    <property type="project" value="UniProtKB-SubCell"/>
</dbReference>
<dbReference type="OrthoDB" id="9768249at2"/>
<dbReference type="SUPFAM" id="SSF64518">
    <property type="entry name" value="Phase 1 flagellin"/>
    <property type="match status" value="1"/>
</dbReference>
<dbReference type="InterPro" id="IPR013384">
    <property type="entry name" value="Flagell_FlgL"/>
</dbReference>
<dbReference type="InterPro" id="IPR001029">
    <property type="entry name" value="Flagellin_N"/>
</dbReference>
<dbReference type="GO" id="GO:0005198">
    <property type="term" value="F:structural molecule activity"/>
    <property type="evidence" value="ECO:0007669"/>
    <property type="project" value="InterPro"/>
</dbReference>
<keyword evidence="7" id="KW-0282">Flagellum</keyword>
<evidence type="ECO:0000313" key="8">
    <source>
        <dbReference type="Proteomes" id="UP000236449"/>
    </source>
</evidence>
<evidence type="ECO:0000256" key="4">
    <source>
        <dbReference type="ARBA" id="ARBA00022525"/>
    </source>
</evidence>
<name>A0A2J8I7C6_VIBDI</name>
<comment type="similarity">
    <text evidence="3">Belongs to the bacterial flagellin family.</text>
</comment>
<proteinExistence type="inferred from homology"/>
<protein>
    <submittedName>
        <fullName evidence="7">Flagellar hook-associated protein 3</fullName>
    </submittedName>
</protein>
<accession>A0A2J8I7C6</accession>
<comment type="subcellular location">
    <subcellularLocation>
        <location evidence="1">Bacterial flagellum</location>
    </subcellularLocation>
    <subcellularLocation>
        <location evidence="2">Secreted</location>
    </subcellularLocation>
</comment>
<dbReference type="RefSeq" id="WP_102965592.1">
    <property type="nucleotide sequence ID" value="NZ_POSK01000002.1"/>
</dbReference>
<keyword evidence="5" id="KW-0975">Bacterial flagellum</keyword>
<keyword evidence="4" id="KW-0964">Secreted</keyword>